<dbReference type="AlphaFoldDB" id="A0A0P6WXW6"/>
<dbReference type="SUPFAM" id="SSF55781">
    <property type="entry name" value="GAF domain-like"/>
    <property type="match status" value="1"/>
</dbReference>
<dbReference type="InterPro" id="IPR036390">
    <property type="entry name" value="WH_DNA-bd_sf"/>
</dbReference>
<dbReference type="GO" id="GO:0003677">
    <property type="term" value="F:DNA binding"/>
    <property type="evidence" value="ECO:0007669"/>
    <property type="project" value="InterPro"/>
</dbReference>
<comment type="similarity">
    <text evidence="5">Belongs to the HrcA family.</text>
</comment>
<name>A0A0P6WXW6_9CHLR</name>
<evidence type="ECO:0000256" key="2">
    <source>
        <dbReference type="ARBA" id="ARBA00023015"/>
    </source>
</evidence>
<dbReference type="EMBL" id="LGCL01000042">
    <property type="protein sequence ID" value="KPL71217.1"/>
    <property type="molecule type" value="Genomic_DNA"/>
</dbReference>
<dbReference type="Gene3D" id="3.30.390.60">
    <property type="entry name" value="Heat-inducible transcription repressor hrca homolog, domain 3"/>
    <property type="match status" value="1"/>
</dbReference>
<keyword evidence="2 5" id="KW-0805">Transcription regulation</keyword>
<evidence type="ECO:0000256" key="3">
    <source>
        <dbReference type="ARBA" id="ARBA00023016"/>
    </source>
</evidence>
<dbReference type="OrthoDB" id="9783139at2"/>
<protein>
    <recommendedName>
        <fullName evidence="5">Heat-inducible transcription repressor HrcA</fullName>
    </recommendedName>
</protein>
<dbReference type="PATRIC" id="fig|1134406.4.peg.2787"/>
<dbReference type="HAMAP" id="MF_00081">
    <property type="entry name" value="HrcA"/>
    <property type="match status" value="1"/>
</dbReference>
<comment type="caution">
    <text evidence="7">The sequence shown here is derived from an EMBL/GenBank/DDBJ whole genome shotgun (WGS) entry which is preliminary data.</text>
</comment>
<dbReference type="NCBIfam" id="TIGR00331">
    <property type="entry name" value="hrcA"/>
    <property type="match status" value="1"/>
</dbReference>
<dbReference type="GO" id="GO:0045892">
    <property type="term" value="P:negative regulation of DNA-templated transcription"/>
    <property type="evidence" value="ECO:0007669"/>
    <property type="project" value="UniProtKB-UniRule"/>
</dbReference>
<dbReference type="SUPFAM" id="SSF46785">
    <property type="entry name" value="Winged helix' DNA-binding domain"/>
    <property type="match status" value="1"/>
</dbReference>
<dbReference type="PIRSF" id="PIRSF005485">
    <property type="entry name" value="HrcA"/>
    <property type="match status" value="1"/>
</dbReference>
<dbReference type="Gene3D" id="1.10.10.10">
    <property type="entry name" value="Winged helix-like DNA-binding domain superfamily/Winged helix DNA-binding domain"/>
    <property type="match status" value="1"/>
</dbReference>
<dbReference type="Gene3D" id="3.30.450.40">
    <property type="match status" value="1"/>
</dbReference>
<dbReference type="Proteomes" id="UP000050417">
    <property type="component" value="Unassembled WGS sequence"/>
</dbReference>
<dbReference type="PANTHER" id="PTHR34824">
    <property type="entry name" value="HEAT-INDUCIBLE TRANSCRIPTION REPRESSOR HRCA"/>
    <property type="match status" value="1"/>
</dbReference>
<evidence type="ECO:0000256" key="1">
    <source>
        <dbReference type="ARBA" id="ARBA00022491"/>
    </source>
</evidence>
<feature type="domain" description="Heat-inducible transcription repressor HrcA C-terminal" evidence="6">
    <location>
        <begin position="106"/>
        <end position="324"/>
    </location>
</feature>
<keyword evidence="1 5" id="KW-0678">Repressor</keyword>
<dbReference type="InterPro" id="IPR002571">
    <property type="entry name" value="HrcA"/>
</dbReference>
<dbReference type="InterPro" id="IPR021153">
    <property type="entry name" value="HrcA_C"/>
</dbReference>
<sequence length="344" mass="38260">MIELTDRQKVILSLVIREYTHTAVPVGSKNLVEHYRLEYSPATVRNELAALTEMGYLRQPHTSAGRVPTEDGYRYFVGRLLQRTELPDETRRTIIHQFYQTHRDIDQWMRLAASVLAHQSQGASLVTAPHLMESRFKHLELISTRGRQVLVVLVTVGGQIHQRIMTLNEPVSQEQLSAIGNRLTGLLNGKDARAVSLLRSQLLDLDFEVAGWVEDQMRAADALVSGEIYLDGITNVLAEPEFAESEEARRALRVLEERSVLQDLLSRTVLSEHASGVQVLIGGEGNWEELSQCSIVLAQYGAPGVAVGTLGVLGPMRMSYGRTISTVRFISALLSDFVAETMGE</sequence>
<evidence type="ECO:0000256" key="4">
    <source>
        <dbReference type="ARBA" id="ARBA00023163"/>
    </source>
</evidence>
<evidence type="ECO:0000313" key="7">
    <source>
        <dbReference type="EMBL" id="KPL71217.1"/>
    </source>
</evidence>
<comment type="function">
    <text evidence="5">Negative regulator of class I heat shock genes (grpE-dnaK-dnaJ and groELS operons). Prevents heat-shock induction of these operons.</text>
</comment>
<accession>A0A0P6WXW6</accession>
<dbReference type="STRING" id="1134406.ADN00_17615"/>
<dbReference type="RefSeq" id="WP_075064366.1">
    <property type="nucleotide sequence ID" value="NZ_LGCL01000042.1"/>
</dbReference>
<evidence type="ECO:0000256" key="5">
    <source>
        <dbReference type="HAMAP-Rule" id="MF_00081"/>
    </source>
</evidence>
<dbReference type="PANTHER" id="PTHR34824:SF1">
    <property type="entry name" value="HEAT-INDUCIBLE TRANSCRIPTION REPRESSOR HRCA"/>
    <property type="match status" value="1"/>
</dbReference>
<dbReference type="InterPro" id="IPR029016">
    <property type="entry name" value="GAF-like_dom_sf"/>
</dbReference>
<dbReference type="InterPro" id="IPR036388">
    <property type="entry name" value="WH-like_DNA-bd_sf"/>
</dbReference>
<dbReference type="Pfam" id="PF01628">
    <property type="entry name" value="HrcA"/>
    <property type="match status" value="1"/>
</dbReference>
<evidence type="ECO:0000259" key="6">
    <source>
        <dbReference type="Pfam" id="PF01628"/>
    </source>
</evidence>
<keyword evidence="8" id="KW-1185">Reference proteome</keyword>
<evidence type="ECO:0000313" key="8">
    <source>
        <dbReference type="Proteomes" id="UP000050417"/>
    </source>
</evidence>
<dbReference type="InterPro" id="IPR023120">
    <property type="entry name" value="WHTH_transcript_rep_HrcA_IDD"/>
</dbReference>
<gene>
    <name evidence="5" type="primary">hrcA</name>
    <name evidence="7" type="ORF">ADN00_17615</name>
</gene>
<keyword evidence="3 5" id="KW-0346">Stress response</keyword>
<proteinExistence type="inferred from homology"/>
<reference evidence="7 8" key="1">
    <citation type="submission" date="2015-07" db="EMBL/GenBank/DDBJ databases">
        <title>Genome sequence of Ornatilinea apprima DSM 23815.</title>
        <authorList>
            <person name="Hemp J."/>
            <person name="Ward L.M."/>
            <person name="Pace L.A."/>
            <person name="Fischer W.W."/>
        </authorList>
    </citation>
    <scope>NUCLEOTIDE SEQUENCE [LARGE SCALE GENOMIC DNA]</scope>
    <source>
        <strain evidence="7 8">P3M-1</strain>
    </source>
</reference>
<keyword evidence="4 5" id="KW-0804">Transcription</keyword>
<organism evidence="7 8">
    <name type="scientific">Ornatilinea apprima</name>
    <dbReference type="NCBI Taxonomy" id="1134406"/>
    <lineage>
        <taxon>Bacteria</taxon>
        <taxon>Bacillati</taxon>
        <taxon>Chloroflexota</taxon>
        <taxon>Anaerolineae</taxon>
        <taxon>Anaerolineales</taxon>
        <taxon>Anaerolineaceae</taxon>
        <taxon>Ornatilinea</taxon>
    </lineage>
</organism>